<accession>A0A210QG86</accession>
<organism evidence="2 3">
    <name type="scientific">Mizuhopecten yessoensis</name>
    <name type="common">Japanese scallop</name>
    <name type="synonym">Patinopecten yessoensis</name>
    <dbReference type="NCBI Taxonomy" id="6573"/>
    <lineage>
        <taxon>Eukaryota</taxon>
        <taxon>Metazoa</taxon>
        <taxon>Spiralia</taxon>
        <taxon>Lophotrochozoa</taxon>
        <taxon>Mollusca</taxon>
        <taxon>Bivalvia</taxon>
        <taxon>Autobranchia</taxon>
        <taxon>Pteriomorphia</taxon>
        <taxon>Pectinida</taxon>
        <taxon>Pectinoidea</taxon>
        <taxon>Pectinidae</taxon>
        <taxon>Mizuhopecten</taxon>
    </lineage>
</organism>
<keyword evidence="3" id="KW-1185">Reference proteome</keyword>
<sequence length="79" mass="8597">MKEGGGPVSNFKRLTGDTAREILEMAGKEDTRDNVEVLLHYTILHANEIGQPSGQDLSEAVEEHKEPPPKRDAAVTPAC</sequence>
<evidence type="ECO:0000256" key="1">
    <source>
        <dbReference type="SAM" id="MobiDB-lite"/>
    </source>
</evidence>
<proteinExistence type="predicted"/>
<protein>
    <submittedName>
        <fullName evidence="2">Uncharacterized protein</fullName>
    </submittedName>
</protein>
<gene>
    <name evidence="2" type="ORF">KP79_PYT06231</name>
</gene>
<dbReference type="Proteomes" id="UP000242188">
    <property type="component" value="Unassembled WGS sequence"/>
</dbReference>
<comment type="caution">
    <text evidence="2">The sequence shown here is derived from an EMBL/GenBank/DDBJ whole genome shotgun (WGS) entry which is preliminary data.</text>
</comment>
<name>A0A210QG86_MIZYE</name>
<reference evidence="2 3" key="1">
    <citation type="journal article" date="2017" name="Nat. Ecol. Evol.">
        <title>Scallop genome provides insights into evolution of bilaterian karyotype and development.</title>
        <authorList>
            <person name="Wang S."/>
            <person name="Zhang J."/>
            <person name="Jiao W."/>
            <person name="Li J."/>
            <person name="Xun X."/>
            <person name="Sun Y."/>
            <person name="Guo X."/>
            <person name="Huan P."/>
            <person name="Dong B."/>
            <person name="Zhang L."/>
            <person name="Hu X."/>
            <person name="Sun X."/>
            <person name="Wang J."/>
            <person name="Zhao C."/>
            <person name="Wang Y."/>
            <person name="Wang D."/>
            <person name="Huang X."/>
            <person name="Wang R."/>
            <person name="Lv J."/>
            <person name="Li Y."/>
            <person name="Zhang Z."/>
            <person name="Liu B."/>
            <person name="Lu W."/>
            <person name="Hui Y."/>
            <person name="Liang J."/>
            <person name="Zhou Z."/>
            <person name="Hou R."/>
            <person name="Li X."/>
            <person name="Liu Y."/>
            <person name="Li H."/>
            <person name="Ning X."/>
            <person name="Lin Y."/>
            <person name="Zhao L."/>
            <person name="Xing Q."/>
            <person name="Dou J."/>
            <person name="Li Y."/>
            <person name="Mao J."/>
            <person name="Guo H."/>
            <person name="Dou H."/>
            <person name="Li T."/>
            <person name="Mu C."/>
            <person name="Jiang W."/>
            <person name="Fu Q."/>
            <person name="Fu X."/>
            <person name="Miao Y."/>
            <person name="Liu J."/>
            <person name="Yu Q."/>
            <person name="Li R."/>
            <person name="Liao H."/>
            <person name="Li X."/>
            <person name="Kong Y."/>
            <person name="Jiang Z."/>
            <person name="Chourrout D."/>
            <person name="Li R."/>
            <person name="Bao Z."/>
        </authorList>
    </citation>
    <scope>NUCLEOTIDE SEQUENCE [LARGE SCALE GENOMIC DNA]</scope>
    <source>
        <strain evidence="2 3">PY_sf001</strain>
    </source>
</reference>
<evidence type="ECO:0000313" key="3">
    <source>
        <dbReference type="Proteomes" id="UP000242188"/>
    </source>
</evidence>
<dbReference type="EMBL" id="NEDP02003775">
    <property type="protein sequence ID" value="OWF47760.1"/>
    <property type="molecule type" value="Genomic_DNA"/>
</dbReference>
<evidence type="ECO:0000313" key="2">
    <source>
        <dbReference type="EMBL" id="OWF47760.1"/>
    </source>
</evidence>
<feature type="region of interest" description="Disordered" evidence="1">
    <location>
        <begin position="48"/>
        <end position="79"/>
    </location>
</feature>
<feature type="compositionally biased region" description="Basic and acidic residues" evidence="1">
    <location>
        <begin position="61"/>
        <end position="73"/>
    </location>
</feature>
<dbReference type="AlphaFoldDB" id="A0A210QG86"/>